<dbReference type="Proteomes" id="UP000095553">
    <property type="component" value="Unassembled WGS sequence"/>
</dbReference>
<evidence type="ECO:0000256" key="2">
    <source>
        <dbReference type="ARBA" id="ARBA00022475"/>
    </source>
</evidence>
<comment type="subcellular location">
    <subcellularLocation>
        <location evidence="1">Cell membrane</location>
        <topology evidence="1">Multi-pass membrane protein</topology>
    </subcellularLocation>
</comment>
<dbReference type="PANTHER" id="PTHR30287">
    <property type="entry name" value="MEMBRANE COMPONENT OF PREDICTED ABC SUPERFAMILY METABOLITE UPTAKE TRANSPORTER"/>
    <property type="match status" value="1"/>
</dbReference>
<dbReference type="PANTHER" id="PTHR30287:SF1">
    <property type="entry name" value="INNER MEMBRANE PROTEIN"/>
    <property type="match status" value="1"/>
</dbReference>
<gene>
    <name evidence="9" type="ORF">ERS852571_01295</name>
</gene>
<keyword evidence="5 7" id="KW-0472">Membrane</keyword>
<dbReference type="GO" id="GO:0005886">
    <property type="term" value="C:plasma membrane"/>
    <property type="evidence" value="ECO:0007669"/>
    <property type="project" value="UniProtKB-SubCell"/>
</dbReference>
<evidence type="ECO:0000256" key="7">
    <source>
        <dbReference type="SAM" id="Phobius"/>
    </source>
</evidence>
<feature type="compositionally biased region" description="Basic and acidic residues" evidence="6">
    <location>
        <begin position="297"/>
        <end position="313"/>
    </location>
</feature>
<feature type="domain" description="ABC3 transporter permease C-terminal" evidence="8">
    <location>
        <begin position="540"/>
        <end position="656"/>
    </location>
</feature>
<dbReference type="InterPro" id="IPR038766">
    <property type="entry name" value="Membrane_comp_ABC_pdt"/>
</dbReference>
<feature type="compositionally biased region" description="Basic and acidic residues" evidence="6">
    <location>
        <begin position="464"/>
        <end position="478"/>
    </location>
</feature>
<evidence type="ECO:0000313" key="9">
    <source>
        <dbReference type="EMBL" id="CUM90535.1"/>
    </source>
</evidence>
<dbReference type="Pfam" id="PF02687">
    <property type="entry name" value="FtsX"/>
    <property type="match status" value="2"/>
</dbReference>
<keyword evidence="4 7" id="KW-1133">Transmembrane helix</keyword>
<evidence type="ECO:0000256" key="6">
    <source>
        <dbReference type="SAM" id="MobiDB-lite"/>
    </source>
</evidence>
<feature type="region of interest" description="Disordered" evidence="6">
    <location>
        <begin position="289"/>
        <end position="316"/>
    </location>
</feature>
<dbReference type="AlphaFoldDB" id="A0A173SLN1"/>
<feature type="transmembrane region" description="Helical" evidence="7">
    <location>
        <begin position="707"/>
        <end position="727"/>
    </location>
</feature>
<feature type="transmembrane region" description="Helical" evidence="7">
    <location>
        <begin position="634"/>
        <end position="655"/>
    </location>
</feature>
<evidence type="ECO:0000313" key="10">
    <source>
        <dbReference type="Proteomes" id="UP000095553"/>
    </source>
</evidence>
<sequence>MKKTALHKDIYRTITGTLPRFLSIFFIVVLGVAFYSGIRVTQKDMHITADHQFDGSRLMDVKVMGTLGISEENLTALRKLKNVQSVEGGHSVDVIARKQGSDEEHAIKVMGKTDKLNQITIIDGKLPQASGECLVDEWYAQQNDLKTGDVLNLSSGNEDDLKDTLKDTTYKITGIGSSSEYLSRSRGSTGIGTGTLSGFIVVQPSEFSSDIYTEVYLTAKGAKQERAYSDAYKNKVKQLEEEIKDISKIENEKRLRSVQKEAEEKIDKKEKKFKKERKKAYKKLDQAEKKLKKSRQKIKDSKAKLAKSKKEISDGEQQIKNAKAQYQSGIRQIQNARKQLKTQKQTIWSKSKELKTQEAKLKTQEKNLQTKEQQIQGAMQAGMISQEEAKASLAQINAGKEQIKTARSKINVGKKQISRAKTKIAKAETTLDQKSSQLKKAKQTIKTNEAKLVSARKQITSGEKKIAKAESKLSSGEKKLKRSRKKAEKKFKEAEQKIADARQDVKDIKKGKWYVLNREKMQSYVEYGQEADRIAALGRVVPVIFFLVAALVSLTAMTRMVEEQRTQIGMMKALGYSGVHIAMKYVTYALAATLSGSILGAVIGEKLLPWIIINAYKMMYTGLGDVYTPLEIEYSVMAGGLAVGVVVLAVLSACYKELREKPAQLMRPVAPKEGKRILLERIPFIWKRLSFIWKATMRNLFRYKKRFFMTIFGIGGCMALLLLGFGIKDSISAISEKQYGEIITYDFSITHKDGISETKKEDLIQYAKKQEHMTDLIEVSESAVTIRANGKKQDATMIQPMSKKDLNGYISLQDRKSKTKYQLDDDGIILTEKAASLLGVKKGDSIKIQRSGDKQITAKISQITENYMQHKVYMTPKLYEKLYHKKAQTTGIYCIEKNISKKKMQENGKQILARDEASTLHFCADDEKTMSDMVNNLNIVVVVLIVSAGLLAFVVLYNLNNINISERRMELATIKVLGFYDGEVGAYVYRENILLTILGTIAGIILGIILHKYVIFTTEVDLIMFGRQIYVQSYIYSILLTIAFSILVNAFVYFQLKKIDMVESLKSTE</sequence>
<feature type="transmembrane region" description="Helical" evidence="7">
    <location>
        <begin position="540"/>
        <end position="561"/>
    </location>
</feature>
<evidence type="ECO:0000256" key="4">
    <source>
        <dbReference type="ARBA" id="ARBA00022989"/>
    </source>
</evidence>
<protein>
    <submittedName>
        <fullName evidence="9">Uncharacterized conserved protein containing a coiled-coil domain</fullName>
    </submittedName>
</protein>
<feature type="domain" description="ABC3 transporter permease C-terminal" evidence="8">
    <location>
        <begin position="943"/>
        <end position="1058"/>
    </location>
</feature>
<name>A0A173SLN1_ANAHA</name>
<feature type="compositionally biased region" description="Basic residues" evidence="6">
    <location>
        <begin position="479"/>
        <end position="488"/>
    </location>
</feature>
<feature type="transmembrane region" description="Helical" evidence="7">
    <location>
        <begin position="582"/>
        <end position="603"/>
    </location>
</feature>
<dbReference type="InterPro" id="IPR003838">
    <property type="entry name" value="ABC3_permease_C"/>
</dbReference>
<feature type="transmembrane region" description="Helical" evidence="7">
    <location>
        <begin position="21"/>
        <end position="38"/>
    </location>
</feature>
<dbReference type="EMBL" id="CYXY01000006">
    <property type="protein sequence ID" value="CUM90535.1"/>
    <property type="molecule type" value="Genomic_DNA"/>
</dbReference>
<proteinExistence type="predicted"/>
<feature type="transmembrane region" description="Helical" evidence="7">
    <location>
        <begin position="1034"/>
        <end position="1056"/>
    </location>
</feature>
<feature type="transmembrane region" description="Helical" evidence="7">
    <location>
        <begin position="993"/>
        <end position="1014"/>
    </location>
</feature>
<reference evidence="9 10" key="1">
    <citation type="submission" date="2015-09" db="EMBL/GenBank/DDBJ databases">
        <authorList>
            <consortium name="Pathogen Informatics"/>
        </authorList>
    </citation>
    <scope>NUCLEOTIDE SEQUENCE [LARGE SCALE GENOMIC DNA]</scope>
    <source>
        <strain evidence="9 10">2789STDY5834959</strain>
    </source>
</reference>
<evidence type="ECO:0000256" key="3">
    <source>
        <dbReference type="ARBA" id="ARBA00022692"/>
    </source>
</evidence>
<accession>A0A173SLN1</accession>
<dbReference type="RefSeq" id="WP_055072680.1">
    <property type="nucleotide sequence ID" value="NZ_CYXY01000006.1"/>
</dbReference>
<feature type="region of interest" description="Disordered" evidence="6">
    <location>
        <begin position="464"/>
        <end position="488"/>
    </location>
</feature>
<organism evidence="9 10">
    <name type="scientific">Anaerostipes hadrus</name>
    <dbReference type="NCBI Taxonomy" id="649756"/>
    <lineage>
        <taxon>Bacteria</taxon>
        <taxon>Bacillati</taxon>
        <taxon>Bacillota</taxon>
        <taxon>Clostridia</taxon>
        <taxon>Lachnospirales</taxon>
        <taxon>Lachnospiraceae</taxon>
        <taxon>Anaerostipes</taxon>
    </lineage>
</organism>
<evidence type="ECO:0000256" key="5">
    <source>
        <dbReference type="ARBA" id="ARBA00023136"/>
    </source>
</evidence>
<keyword evidence="3 7" id="KW-0812">Transmembrane</keyword>
<feature type="transmembrane region" description="Helical" evidence="7">
    <location>
        <begin position="937"/>
        <end position="959"/>
    </location>
</feature>
<evidence type="ECO:0000259" key="8">
    <source>
        <dbReference type="Pfam" id="PF02687"/>
    </source>
</evidence>
<evidence type="ECO:0000256" key="1">
    <source>
        <dbReference type="ARBA" id="ARBA00004651"/>
    </source>
</evidence>
<keyword evidence="2" id="KW-1003">Cell membrane</keyword>